<evidence type="ECO:0000313" key="2">
    <source>
        <dbReference type="Proteomes" id="UP000266183"/>
    </source>
</evidence>
<sequence>MCRQTKLVINYQTFSNPDLHSAINNPLLRLKFLQCLKSFQKERGERMGGQDIIRGGGPSTLLVKNTNKGGG</sequence>
<reference evidence="2" key="1">
    <citation type="submission" date="2018-09" db="EMBL/GenBank/DDBJ databases">
        <title>Chryseolinea sp. KIS68-18 isolated from soil.</title>
        <authorList>
            <person name="Weon H.-Y."/>
            <person name="Kwon S.-W."/>
            <person name="Lee S.A."/>
        </authorList>
    </citation>
    <scope>NUCLEOTIDE SEQUENCE [LARGE SCALE GENOMIC DNA]</scope>
    <source>
        <strain evidence="2">KIS68-18</strain>
    </source>
</reference>
<evidence type="ECO:0000313" key="1">
    <source>
        <dbReference type="EMBL" id="AYB29515.1"/>
    </source>
</evidence>
<name>A0A385SHW7_9BACT</name>
<accession>A0A385SHW7</accession>
<protein>
    <submittedName>
        <fullName evidence="1">Uncharacterized protein</fullName>
    </submittedName>
</protein>
<dbReference type="AlphaFoldDB" id="A0A385SHW7"/>
<proteinExistence type="predicted"/>
<gene>
    <name evidence="1" type="ORF">D4L85_02460</name>
</gene>
<dbReference type="KEGG" id="chk:D4L85_02460"/>
<organism evidence="1 2">
    <name type="scientific">Chryseolinea soli</name>
    <dbReference type="NCBI Taxonomy" id="2321403"/>
    <lineage>
        <taxon>Bacteria</taxon>
        <taxon>Pseudomonadati</taxon>
        <taxon>Bacteroidota</taxon>
        <taxon>Cytophagia</taxon>
        <taxon>Cytophagales</taxon>
        <taxon>Fulvivirgaceae</taxon>
        <taxon>Chryseolinea</taxon>
    </lineage>
</organism>
<keyword evidence="2" id="KW-1185">Reference proteome</keyword>
<dbReference type="Proteomes" id="UP000266183">
    <property type="component" value="Chromosome"/>
</dbReference>
<dbReference type="EMBL" id="CP032382">
    <property type="protein sequence ID" value="AYB29515.1"/>
    <property type="molecule type" value="Genomic_DNA"/>
</dbReference>